<dbReference type="InterPro" id="IPR000835">
    <property type="entry name" value="HTH_MarR-typ"/>
</dbReference>
<comment type="caution">
    <text evidence="2">The sequence shown here is derived from an EMBL/GenBank/DDBJ whole genome shotgun (WGS) entry which is preliminary data.</text>
</comment>
<feature type="domain" description="HTH marR-type" evidence="1">
    <location>
        <begin position="16"/>
        <end position="152"/>
    </location>
</feature>
<dbReference type="Gene3D" id="1.10.10.10">
    <property type="entry name" value="Winged helix-like DNA-binding domain superfamily/Winged helix DNA-binding domain"/>
    <property type="match status" value="1"/>
</dbReference>
<dbReference type="PANTHER" id="PTHR33164">
    <property type="entry name" value="TRANSCRIPTIONAL REGULATOR, MARR FAMILY"/>
    <property type="match status" value="1"/>
</dbReference>
<organism evidence="2 3">
    <name type="scientific">Actinomadura craniellae</name>
    <dbReference type="NCBI Taxonomy" id="2231787"/>
    <lineage>
        <taxon>Bacteria</taxon>
        <taxon>Bacillati</taxon>
        <taxon>Actinomycetota</taxon>
        <taxon>Actinomycetes</taxon>
        <taxon>Streptosporangiales</taxon>
        <taxon>Thermomonosporaceae</taxon>
        <taxon>Actinomadura</taxon>
    </lineage>
</organism>
<keyword evidence="3" id="KW-1185">Reference proteome</keyword>
<name>A0A365GYF5_9ACTN</name>
<dbReference type="PANTHER" id="PTHR33164:SF99">
    <property type="entry name" value="MARR FAMILY REGULATORY PROTEIN"/>
    <property type="match status" value="1"/>
</dbReference>
<dbReference type="EMBL" id="QLYX01000016">
    <property type="protein sequence ID" value="RAY11857.1"/>
    <property type="molecule type" value="Genomic_DNA"/>
</dbReference>
<dbReference type="InterPro" id="IPR036390">
    <property type="entry name" value="WH_DNA-bd_sf"/>
</dbReference>
<evidence type="ECO:0000313" key="2">
    <source>
        <dbReference type="EMBL" id="RAY11857.1"/>
    </source>
</evidence>
<dbReference type="InterPro" id="IPR039422">
    <property type="entry name" value="MarR/SlyA-like"/>
</dbReference>
<dbReference type="SUPFAM" id="SSF46785">
    <property type="entry name" value="Winged helix' DNA-binding domain"/>
    <property type="match status" value="1"/>
</dbReference>
<gene>
    <name evidence="2" type="ORF">DPM19_28195</name>
</gene>
<reference evidence="2 3" key="1">
    <citation type="submission" date="2018-06" db="EMBL/GenBank/DDBJ databases">
        <title>Actinomadura craniellae sp. nov. isolated from marine sponge Craniella sp.</title>
        <authorList>
            <person name="Li L."/>
            <person name="Xu Q.H."/>
            <person name="Lin H.W."/>
            <person name="Lu Y.H."/>
        </authorList>
    </citation>
    <scope>NUCLEOTIDE SEQUENCE [LARGE SCALE GENOMIC DNA]</scope>
    <source>
        <strain evidence="2 3">LHW63021</strain>
    </source>
</reference>
<dbReference type="SMART" id="SM00347">
    <property type="entry name" value="HTH_MARR"/>
    <property type="match status" value="1"/>
</dbReference>
<evidence type="ECO:0000313" key="3">
    <source>
        <dbReference type="Proteomes" id="UP000251891"/>
    </source>
</evidence>
<protein>
    <submittedName>
        <fullName evidence="2">MarR family transcriptional regulator</fullName>
    </submittedName>
</protein>
<dbReference type="GO" id="GO:0006950">
    <property type="term" value="P:response to stress"/>
    <property type="evidence" value="ECO:0007669"/>
    <property type="project" value="TreeGrafter"/>
</dbReference>
<dbReference type="InterPro" id="IPR036388">
    <property type="entry name" value="WH-like_DNA-bd_sf"/>
</dbReference>
<dbReference type="OrthoDB" id="5432081at2"/>
<dbReference type="PROSITE" id="PS50995">
    <property type="entry name" value="HTH_MARR_2"/>
    <property type="match status" value="1"/>
</dbReference>
<accession>A0A365GYF5</accession>
<dbReference type="Pfam" id="PF12802">
    <property type="entry name" value="MarR_2"/>
    <property type="match status" value="1"/>
</dbReference>
<dbReference type="RefSeq" id="WP_111871089.1">
    <property type="nucleotide sequence ID" value="NZ_QLYX01000016.1"/>
</dbReference>
<dbReference type="GO" id="GO:0003700">
    <property type="term" value="F:DNA-binding transcription factor activity"/>
    <property type="evidence" value="ECO:0007669"/>
    <property type="project" value="InterPro"/>
</dbReference>
<sequence length="154" mass="16973">MPAATEPPVRPLNAEEDAVLRALGRMMNVLPRVMDAELVREQGLPLTEYLVLMYLSEAPNRRLRMSELAAACALSLSGMTRIVTRLEAQDLVQRVKCDEDARGLNAVLTDTGLARLEQAWPSHLASVRRNVFAHLDGLDLTRLAHALEHIGTPG</sequence>
<dbReference type="AlphaFoldDB" id="A0A365GYF5"/>
<dbReference type="Proteomes" id="UP000251891">
    <property type="component" value="Unassembled WGS sequence"/>
</dbReference>
<evidence type="ECO:0000259" key="1">
    <source>
        <dbReference type="PROSITE" id="PS50995"/>
    </source>
</evidence>
<proteinExistence type="predicted"/>